<keyword evidence="1" id="KW-0812">Transmembrane</keyword>
<evidence type="ECO:0000256" key="1">
    <source>
        <dbReference type="SAM" id="Phobius"/>
    </source>
</evidence>
<dbReference type="EMBL" id="AFCU01001312">
    <property type="protein sequence ID" value="EHC84812.1"/>
    <property type="molecule type" value="Genomic_DNA"/>
</dbReference>
<organism evidence="2 3">
    <name type="scientific">Salmonella enterica subsp. enterica serovar Senftenberg str. A4-543</name>
    <dbReference type="NCBI Taxonomy" id="913082"/>
    <lineage>
        <taxon>Bacteria</taxon>
        <taxon>Pseudomonadati</taxon>
        <taxon>Pseudomonadota</taxon>
        <taxon>Gammaproteobacteria</taxon>
        <taxon>Enterobacterales</taxon>
        <taxon>Enterobacteriaceae</taxon>
        <taxon>Salmonella</taxon>
    </lineage>
</organism>
<reference evidence="2 3" key="1">
    <citation type="journal article" date="2011" name="BMC Genomics">
        <title>Genome sequencing reveals diversification of virulence factor content and possible host adaptation in distinct subpopulations of Salmonella enterica.</title>
        <authorList>
            <person name="den Bakker H.C."/>
            <person name="Moreno Switt A.I."/>
            <person name="Govoni G."/>
            <person name="Cummings C.A."/>
            <person name="Ranieri M.L."/>
            <person name="Degoricija L."/>
            <person name="Hoelzer K."/>
            <person name="Rodriguez-Rivera L.D."/>
            <person name="Brown S."/>
            <person name="Bolchacova E."/>
            <person name="Furtado M.R."/>
            <person name="Wiedmann M."/>
        </authorList>
    </citation>
    <scope>NUCLEOTIDE SEQUENCE [LARGE SCALE GENOMIC DNA]</scope>
    <source>
        <strain evidence="2 3">A4-543</strain>
    </source>
</reference>
<feature type="non-terminal residue" evidence="2">
    <location>
        <position position="38"/>
    </location>
</feature>
<keyword evidence="1" id="KW-0472">Membrane</keyword>
<dbReference type="AlphaFoldDB" id="G5R3G5"/>
<name>G5R3G5_SALSE</name>
<feature type="transmembrane region" description="Helical" evidence="1">
    <location>
        <begin position="12"/>
        <end position="35"/>
    </location>
</feature>
<protein>
    <submittedName>
        <fullName evidence="2">Uncharacterized protein</fullName>
    </submittedName>
</protein>
<accession>G5R3G5</accession>
<sequence>MVPNGQATTQDLQPMHFCALTCTLSLICAIAATGAGRI</sequence>
<dbReference type="Proteomes" id="UP000005065">
    <property type="component" value="Unassembled WGS sequence"/>
</dbReference>
<gene>
    <name evidence="2" type="ORF">LTSESEN_4030</name>
</gene>
<keyword evidence="1" id="KW-1133">Transmembrane helix</keyword>
<proteinExistence type="predicted"/>
<evidence type="ECO:0000313" key="3">
    <source>
        <dbReference type="Proteomes" id="UP000005065"/>
    </source>
</evidence>
<evidence type="ECO:0000313" key="2">
    <source>
        <dbReference type="EMBL" id="EHC84812.1"/>
    </source>
</evidence>
<comment type="caution">
    <text evidence="2">The sequence shown here is derived from an EMBL/GenBank/DDBJ whole genome shotgun (WGS) entry which is preliminary data.</text>
</comment>